<keyword evidence="1" id="KW-0472">Membrane</keyword>
<dbReference type="Proteomes" id="UP000183104">
    <property type="component" value="Unassembled WGS sequence"/>
</dbReference>
<evidence type="ECO:0000313" key="3">
    <source>
        <dbReference type="Proteomes" id="UP000183104"/>
    </source>
</evidence>
<proteinExistence type="predicted"/>
<keyword evidence="3" id="KW-1185">Reference proteome</keyword>
<name>A0A1G5HXV5_9GAMM</name>
<evidence type="ECO:0000313" key="2">
    <source>
        <dbReference type="EMBL" id="SCY68626.1"/>
    </source>
</evidence>
<keyword evidence="1" id="KW-1133">Transmembrane helix</keyword>
<keyword evidence="1" id="KW-0812">Transmembrane</keyword>
<feature type="transmembrane region" description="Helical" evidence="1">
    <location>
        <begin position="6"/>
        <end position="28"/>
    </location>
</feature>
<reference evidence="3" key="1">
    <citation type="submission" date="2016-10" db="EMBL/GenBank/DDBJ databases">
        <authorList>
            <person name="Varghese N."/>
        </authorList>
    </citation>
    <scope>NUCLEOTIDE SEQUENCE [LARGE SCALE GENOMIC DNA]</scope>
    <source>
        <strain evidence="3">HL 19</strain>
    </source>
</reference>
<dbReference type="AlphaFoldDB" id="A0A1G5HXV5"/>
<gene>
    <name evidence="2" type="ORF">SAMN05661077_0155</name>
</gene>
<dbReference type="EMBL" id="FMUN01000016">
    <property type="protein sequence ID" value="SCY68626.1"/>
    <property type="molecule type" value="Genomic_DNA"/>
</dbReference>
<sequence>MTWWQTLVVALATYVVTKLVDHLVAYYGEPREFRKRRREFALHEIEQFKADVGRYVELAANWQPHENKQPAYMDLFENDYELIGRIKKYPLVANAGRDALHWCKIVASEEQRQSAELLERKRELDEKYRIFLTKCDEYLQSIV</sequence>
<evidence type="ECO:0000256" key="1">
    <source>
        <dbReference type="SAM" id="Phobius"/>
    </source>
</evidence>
<protein>
    <recommendedName>
        <fullName evidence="4">DUF4760 domain-containing protein</fullName>
    </recommendedName>
</protein>
<accession>A0A1G5HXV5</accession>
<organism evidence="2 3">
    <name type="scientific">Thiohalorhabdus denitrificans</name>
    <dbReference type="NCBI Taxonomy" id="381306"/>
    <lineage>
        <taxon>Bacteria</taxon>
        <taxon>Pseudomonadati</taxon>
        <taxon>Pseudomonadota</taxon>
        <taxon>Gammaproteobacteria</taxon>
        <taxon>Thiohalorhabdales</taxon>
        <taxon>Thiohalorhabdaceae</taxon>
        <taxon>Thiohalorhabdus</taxon>
    </lineage>
</organism>
<evidence type="ECO:0008006" key="4">
    <source>
        <dbReference type="Google" id="ProtNLM"/>
    </source>
</evidence>